<keyword evidence="3" id="KW-1185">Reference proteome</keyword>
<dbReference type="VEuPathDB" id="GiardiaDB:SS50377_26694"/>
<proteinExistence type="predicted"/>
<gene>
    <name evidence="1" type="ORF">SS50377_10381</name>
    <name evidence="2" type="ORF">SS50377_26694</name>
</gene>
<reference evidence="1 2" key="1">
    <citation type="journal article" date="2014" name="PLoS Genet.">
        <title>The Genome of Spironucleus salmonicida Highlights a Fish Pathogen Adapted to Fluctuating Environments.</title>
        <authorList>
            <person name="Xu F."/>
            <person name="Jerlstrom-Hultqvist J."/>
            <person name="Einarsson E."/>
            <person name="Astvaldsson A."/>
            <person name="Svard S.G."/>
            <person name="Andersson J.O."/>
        </authorList>
    </citation>
    <scope>NUCLEOTIDE SEQUENCE</scope>
    <source>
        <strain evidence="2">ATCC 50377</strain>
    </source>
</reference>
<reference evidence="2" key="2">
    <citation type="submission" date="2020-12" db="EMBL/GenBank/DDBJ databases">
        <title>New Spironucleus salmonicida genome in near-complete chromosomes.</title>
        <authorList>
            <person name="Xu F."/>
            <person name="Kurt Z."/>
            <person name="Jimenez-Gonzalez A."/>
            <person name="Astvaldsson A."/>
            <person name="Andersson J.O."/>
            <person name="Svard S.G."/>
        </authorList>
    </citation>
    <scope>NUCLEOTIDE SEQUENCE</scope>
    <source>
        <strain evidence="2">ATCC 50377</strain>
    </source>
</reference>
<name>V6LY66_9EUKA</name>
<organism evidence="1">
    <name type="scientific">Spironucleus salmonicida</name>
    <dbReference type="NCBI Taxonomy" id="348837"/>
    <lineage>
        <taxon>Eukaryota</taxon>
        <taxon>Metamonada</taxon>
        <taxon>Diplomonadida</taxon>
        <taxon>Hexamitidae</taxon>
        <taxon>Hexamitinae</taxon>
        <taxon>Spironucleus</taxon>
    </lineage>
</organism>
<protein>
    <submittedName>
        <fullName evidence="1">Uncharacterized protein</fullName>
    </submittedName>
</protein>
<sequence>MPSSIEEIALQIISNFFDKNTINTNLEYLCTTFIEQFDSNTLSVLDKLLFQIYDFKQLPQIAADNKNIQITYSIFSQLINRTIQEQILNQYTVQDQLSLIHTQIYVIQKYQPQNIQYYCQSILDDMFSDDSQLDFSIDSYAQILLFIAQNINYISEELTIVLIEILQISSLQFKIQSAKILLEKQLVDQDLKSYASTLINGVFNSFNQLQQENLGFLIQFLQHLIILLHIGVELQDNIQDTSLNYVLECLLFALRFSVDTQYEEVLCLIYSLACLIMKQLSLLKDFTFILYKQDIFSNFFNLLLQKVNDVYLSQEFQTETKQYLQNFIHQYLVFVDYLFHHKITLPNAFKNVSQFNIPDSISYNEQNIDSLMLVSKFNSNQSKEELDERQENKTSGTTYQVNSSQKIKQLENKILTTSFGNTLQQQLEYCKLIISLDELLPEYGQVIQFYSKSELPSSILILILNLFTVEDLNTYQQYYNLITHPGFISSLSVIYRFRKQPQTLKTLSLVSFDFWKVIFEILEWFTTFYSKDDCDVDVNYDTLTQSFIMLISLLNRVVIYSGSILIQKLLTIKFIDVLTRILSINQIANLENNTNIKIASILNQIFNYIIKFKNVELMSKEDISWLSSISNISYYNILNSALEFTISNQFINAVISQQILVYLCQVISKIVFLIEDAAVYFSQQLQCLSSLVQTDALLGQTKDNVQKQQNEMIYDQDIIFAICSLLGSLLYQQYQFGFQWIFKEVILDPANQEIIVRKLLTGNFPQHVDVSFYLFYVVLSIQQLINGRNIKNEEIGNLIDNFYFVLLTQANYSINVYDLMFVWPGVFYNLNSYILGKIFLAKLLLSCFKGCQPRKEKKLQFIDQTVDFRQNSNINLKFIANEVCGNLYCQNEKADMDLTRHCYLLLLSSLSIDDDLCYLIVIDNQTSLFQILQSQGFIKSFLLDFRYQQYLFINCAQLQLESSSTIFDINYTNNLVQHGIIPNLMDNVQSAPTSMCVSPLVLIFSDIILKSVSLLKYTFNYKNLYIEFIEFCYQISQTWQIQKQVINKQQQSDNINKMLIYQQLYPNTNLSNLFKQSNESYFDAYFQFQLLYKVFFSCYTSQLHELTLVNKFSKKSYRSLDLLQQLPAIEFLIISNILFVCFDQIQHIDFILILENYNFFKILSIFQFSQLVSNKIQSFCIDDQDHLDNQMLKVFTEQIENINQQFENSYNIILQQCKLLQVHYRLASQKRSISIKNIKQFELLLYLSILQNPTSIVDIFDDALKQVQQDFALINFKYDPLFSHREQRQKFNISQIHKSQLQKIYEYDDYFMQTQENDIDSEYIVILSELFGLELLIRFTIRQLQQCEPTQYENIIQKFSKMLLKVNYKPKFNDRVIDSLILTKQLINISIYIDDIQIKLQIFICLLMFNSFDIDSHATLLFFNGYFDDLQSKCYTIDILTEQDIFILYCSCLNKALSKIQQAYSYQKHSKFRFKQQFQISKNVQSNPLLQSLFMIDDSLQNQQIQNTQIYIDQTLNIKNDSQGIFLNFINNTHDYLLNILQMPKVHIKLLTGTIQALLKIDCQIHQFCEHFIPQMVNRYLQDNEDCITFYYDLFTTILQSVQNYCTRCKLDTIVDDQVLMDAVNLIINTMISKSMKSFKGQYATNFIKILITNTCHMVNFDQIQVSQEQLLKLFNEVSRTWRSDKIQQLQVNNSQFQVKIRKGWRRLIAFIELK</sequence>
<dbReference type="EMBL" id="AUWU02000007">
    <property type="protein sequence ID" value="KAH0570414.1"/>
    <property type="molecule type" value="Genomic_DNA"/>
</dbReference>
<evidence type="ECO:0000313" key="2">
    <source>
        <dbReference type="EMBL" id="KAH0570414.1"/>
    </source>
</evidence>
<evidence type="ECO:0000313" key="3">
    <source>
        <dbReference type="Proteomes" id="UP000018208"/>
    </source>
</evidence>
<dbReference type="Proteomes" id="UP000018208">
    <property type="component" value="Unassembled WGS sequence"/>
</dbReference>
<evidence type="ECO:0000313" key="1">
    <source>
        <dbReference type="EMBL" id="EST49168.1"/>
    </source>
</evidence>
<accession>V6LY66</accession>
<dbReference type="EMBL" id="KI545953">
    <property type="protein sequence ID" value="EST49168.1"/>
    <property type="molecule type" value="Genomic_DNA"/>
</dbReference>